<reference evidence="8 9" key="1">
    <citation type="submission" date="2016-05" db="EMBL/GenBank/DDBJ databases">
        <title>Niabella ginsenosidivorans BS26 whole genome sequencing.</title>
        <authorList>
            <person name="Im W.T."/>
            <person name="Siddiqi M.Z."/>
        </authorList>
    </citation>
    <scope>NUCLEOTIDE SEQUENCE [LARGE SCALE GENOMIC DNA]</scope>
    <source>
        <strain evidence="8 9">BS26</strain>
    </source>
</reference>
<dbReference type="InterPro" id="IPR011990">
    <property type="entry name" value="TPR-like_helical_dom_sf"/>
</dbReference>
<evidence type="ECO:0000256" key="4">
    <source>
        <dbReference type="ARBA" id="ARBA00023136"/>
    </source>
</evidence>
<dbReference type="GO" id="GO:0009279">
    <property type="term" value="C:cell outer membrane"/>
    <property type="evidence" value="ECO:0007669"/>
    <property type="project" value="UniProtKB-SubCell"/>
</dbReference>
<name>A0A1A9I0K7_9BACT</name>
<evidence type="ECO:0000256" key="5">
    <source>
        <dbReference type="ARBA" id="ARBA00023237"/>
    </source>
</evidence>
<protein>
    <recommendedName>
        <fullName evidence="10">Carbohydrate-binding protein SusD</fullName>
    </recommendedName>
</protein>
<dbReference type="STRING" id="1176587.A8C56_07625"/>
<comment type="similarity">
    <text evidence="2">Belongs to the SusD family.</text>
</comment>
<evidence type="ECO:0000256" key="3">
    <source>
        <dbReference type="ARBA" id="ARBA00022729"/>
    </source>
</evidence>
<organism evidence="8 9">
    <name type="scientific">Niabella ginsenosidivorans</name>
    <dbReference type="NCBI Taxonomy" id="1176587"/>
    <lineage>
        <taxon>Bacteria</taxon>
        <taxon>Pseudomonadati</taxon>
        <taxon>Bacteroidota</taxon>
        <taxon>Chitinophagia</taxon>
        <taxon>Chitinophagales</taxon>
        <taxon>Chitinophagaceae</taxon>
        <taxon>Niabella</taxon>
    </lineage>
</organism>
<keyword evidence="9" id="KW-1185">Reference proteome</keyword>
<dbReference type="SUPFAM" id="SSF48452">
    <property type="entry name" value="TPR-like"/>
    <property type="match status" value="1"/>
</dbReference>
<evidence type="ECO:0000313" key="8">
    <source>
        <dbReference type="EMBL" id="ANH80865.1"/>
    </source>
</evidence>
<proteinExistence type="inferred from homology"/>
<evidence type="ECO:0000256" key="2">
    <source>
        <dbReference type="ARBA" id="ARBA00006275"/>
    </source>
</evidence>
<sequence>MHVFIKFTRMKKLFYLYMIILVCSCTKELNKLPLDAPSTETFPATASEMQAALVGCFSPLNLRFGENPYAIWFEMYSDIAANRDVTPNASWGTPTAGDVNTIWNTMYTVISRCNFLLDHMDRVADASEEAKQNVQATARFLRAYSYSILSQLYGDVPLIIKSQTLQEAYVGRNPKKEVTDFVLSELKAAAALLPAANQPNTMNVSSGAAWALASRVALYNEQWEDAIEAAQKVMQQEGTEYVLNPDYAALTMLSGETSKEIIWAIQFNYNDIYHQTTLSYRSRMAGGYSNRIPVQALVDAYDCTDGLSIDQSPLYDPAHPFKNRDPRLAMTIALPGSVYYGYQFETNKDSLMCWNYNVSPAVRVNNLDATHTYASFSGYCWRKYADSSEKDPTRSEINTIIIRYAEVLLNYAEAKIEAGQIDASVYTAINKIRERAGMPDIASGKTSAELRSVVRKERKVELAGEGLRYFDIIRWKIADKVLNGPCYGRNPRGFLSVAPAIDANGTPDYSKVPDKDKMRVIQVRTFINPANYVWPIPDIEIQTNKNLTQNPGY</sequence>
<accession>A0A1A9I0K7</accession>
<evidence type="ECO:0000256" key="1">
    <source>
        <dbReference type="ARBA" id="ARBA00004442"/>
    </source>
</evidence>
<evidence type="ECO:0000259" key="7">
    <source>
        <dbReference type="Pfam" id="PF14322"/>
    </source>
</evidence>
<dbReference type="Proteomes" id="UP000077667">
    <property type="component" value="Chromosome"/>
</dbReference>
<keyword evidence="4" id="KW-0472">Membrane</keyword>
<feature type="domain" description="SusD-like N-terminal" evidence="7">
    <location>
        <begin position="93"/>
        <end position="218"/>
    </location>
</feature>
<keyword evidence="5" id="KW-0998">Cell outer membrane</keyword>
<gene>
    <name evidence="8" type="ORF">A8C56_07625</name>
</gene>
<evidence type="ECO:0000313" key="9">
    <source>
        <dbReference type="Proteomes" id="UP000077667"/>
    </source>
</evidence>
<feature type="domain" description="RagB/SusD" evidence="6">
    <location>
        <begin position="259"/>
        <end position="553"/>
    </location>
</feature>
<dbReference type="Pfam" id="PF07980">
    <property type="entry name" value="SusD_RagB"/>
    <property type="match status" value="1"/>
</dbReference>
<comment type="subcellular location">
    <subcellularLocation>
        <location evidence="1">Cell outer membrane</location>
    </subcellularLocation>
</comment>
<dbReference type="KEGG" id="nia:A8C56_07625"/>
<evidence type="ECO:0008006" key="10">
    <source>
        <dbReference type="Google" id="ProtNLM"/>
    </source>
</evidence>
<dbReference type="InterPro" id="IPR012944">
    <property type="entry name" value="SusD_RagB_dom"/>
</dbReference>
<dbReference type="Pfam" id="PF14322">
    <property type="entry name" value="SusD-like_3"/>
    <property type="match status" value="1"/>
</dbReference>
<dbReference type="Gene3D" id="1.25.40.390">
    <property type="match status" value="1"/>
</dbReference>
<dbReference type="EMBL" id="CP015772">
    <property type="protein sequence ID" value="ANH80865.1"/>
    <property type="molecule type" value="Genomic_DNA"/>
</dbReference>
<evidence type="ECO:0000259" key="6">
    <source>
        <dbReference type="Pfam" id="PF07980"/>
    </source>
</evidence>
<dbReference type="InterPro" id="IPR033985">
    <property type="entry name" value="SusD-like_N"/>
</dbReference>
<dbReference type="AlphaFoldDB" id="A0A1A9I0K7"/>
<keyword evidence="3" id="KW-0732">Signal</keyword>
<dbReference type="PROSITE" id="PS51257">
    <property type="entry name" value="PROKAR_LIPOPROTEIN"/>
    <property type="match status" value="1"/>
</dbReference>